<keyword evidence="4" id="KW-1185">Reference proteome</keyword>
<protein>
    <recommendedName>
        <fullName evidence="2">Xylanase inhibitor N-terminal domain-containing protein</fullName>
    </recommendedName>
</protein>
<evidence type="ECO:0000313" key="4">
    <source>
        <dbReference type="Proteomes" id="UP000826656"/>
    </source>
</evidence>
<proteinExistence type="inferred from homology"/>
<feature type="domain" description="Xylanase inhibitor N-terminal" evidence="2">
    <location>
        <begin position="17"/>
        <end position="98"/>
    </location>
</feature>
<evidence type="ECO:0000259" key="2">
    <source>
        <dbReference type="Pfam" id="PF14543"/>
    </source>
</evidence>
<comment type="similarity">
    <text evidence="1">Belongs to the peptidase A1 family.</text>
</comment>
<evidence type="ECO:0000256" key="1">
    <source>
        <dbReference type="ARBA" id="ARBA00007447"/>
    </source>
</evidence>
<sequence>MSSTHQPVKHNVDFTILLGEDIVSFGKQSELAPQRAVFGCENLETGDLYSQHIDGIMGLGRGDLSIADQLVEKHVISDSFSLCYGGTDFGGGAMVLGGINSLSKMVFTHSDPLRSDVSQLSKSFPSVDMVFINGKKLSLAPENYLFKVRGRIPNVLALRSLYFGAWFGA</sequence>
<dbReference type="InterPro" id="IPR001461">
    <property type="entry name" value="Aspartic_peptidase_A1"/>
</dbReference>
<dbReference type="Proteomes" id="UP000826656">
    <property type="component" value="Unassembled WGS sequence"/>
</dbReference>
<dbReference type="Pfam" id="PF14543">
    <property type="entry name" value="TAXi_N"/>
    <property type="match status" value="1"/>
</dbReference>
<dbReference type="InterPro" id="IPR032861">
    <property type="entry name" value="TAXi_N"/>
</dbReference>
<name>A0ABQ7WMV3_SOLTU</name>
<accession>A0ABQ7WMV3</accession>
<dbReference type="PANTHER" id="PTHR13683:SF817">
    <property type="entry name" value="OS07G0592200 PROTEIN"/>
    <property type="match status" value="1"/>
</dbReference>
<gene>
    <name evidence="3" type="ORF">KY290_001021</name>
</gene>
<evidence type="ECO:0000313" key="3">
    <source>
        <dbReference type="EMBL" id="KAH0781423.1"/>
    </source>
</evidence>
<reference evidence="3 4" key="1">
    <citation type="journal article" date="2021" name="bioRxiv">
        <title>Chromosome-scale and haplotype-resolved genome assembly of a tetraploid potato cultivar.</title>
        <authorList>
            <person name="Sun H."/>
            <person name="Jiao W.-B."/>
            <person name="Krause K."/>
            <person name="Campoy J.A."/>
            <person name="Goel M."/>
            <person name="Folz-Donahue K."/>
            <person name="Kukat C."/>
            <person name="Huettel B."/>
            <person name="Schneeberger K."/>
        </authorList>
    </citation>
    <scope>NUCLEOTIDE SEQUENCE [LARGE SCALE GENOMIC DNA]</scope>
    <source>
        <strain evidence="3">SolTubOtavaFocal</strain>
        <tissue evidence="3">Leaves</tissue>
    </source>
</reference>
<comment type="caution">
    <text evidence="3">The sequence shown here is derived from an EMBL/GenBank/DDBJ whole genome shotgun (WGS) entry which is preliminary data.</text>
</comment>
<dbReference type="SUPFAM" id="SSF50630">
    <property type="entry name" value="Acid proteases"/>
    <property type="match status" value="1"/>
</dbReference>
<dbReference type="Gene3D" id="2.40.70.10">
    <property type="entry name" value="Acid Proteases"/>
    <property type="match status" value="1"/>
</dbReference>
<dbReference type="EMBL" id="JAIVGD010000001">
    <property type="protein sequence ID" value="KAH0781423.1"/>
    <property type="molecule type" value="Genomic_DNA"/>
</dbReference>
<dbReference type="PANTHER" id="PTHR13683">
    <property type="entry name" value="ASPARTYL PROTEASES"/>
    <property type="match status" value="1"/>
</dbReference>
<dbReference type="InterPro" id="IPR021109">
    <property type="entry name" value="Peptidase_aspartic_dom_sf"/>
</dbReference>
<organism evidence="3 4">
    <name type="scientific">Solanum tuberosum</name>
    <name type="common">Potato</name>
    <dbReference type="NCBI Taxonomy" id="4113"/>
    <lineage>
        <taxon>Eukaryota</taxon>
        <taxon>Viridiplantae</taxon>
        <taxon>Streptophyta</taxon>
        <taxon>Embryophyta</taxon>
        <taxon>Tracheophyta</taxon>
        <taxon>Spermatophyta</taxon>
        <taxon>Magnoliopsida</taxon>
        <taxon>eudicotyledons</taxon>
        <taxon>Gunneridae</taxon>
        <taxon>Pentapetalae</taxon>
        <taxon>asterids</taxon>
        <taxon>lamiids</taxon>
        <taxon>Solanales</taxon>
        <taxon>Solanaceae</taxon>
        <taxon>Solanoideae</taxon>
        <taxon>Solaneae</taxon>
        <taxon>Solanum</taxon>
    </lineage>
</organism>